<dbReference type="PANTHER" id="PTHR10590">
    <property type="entry name" value="SODIUM/NUCLEOSIDE COTRANSPORTER"/>
    <property type="match status" value="1"/>
</dbReference>
<dbReference type="Pfam" id="PF07662">
    <property type="entry name" value="Nucleos_tra2_C"/>
    <property type="match status" value="1"/>
</dbReference>
<dbReference type="InterPro" id="IPR011657">
    <property type="entry name" value="CNT_C_dom"/>
</dbReference>
<name>A0A914EIF8_9BILA</name>
<keyword evidence="3" id="KW-1185">Reference proteome</keyword>
<dbReference type="Proteomes" id="UP000887540">
    <property type="component" value="Unplaced"/>
</dbReference>
<dbReference type="AlphaFoldDB" id="A0A914EIF8"/>
<keyword evidence="1" id="KW-1133">Transmembrane helix</keyword>
<dbReference type="GO" id="GO:0005415">
    <property type="term" value="F:nucleoside:sodium symporter activity"/>
    <property type="evidence" value="ECO:0007669"/>
    <property type="project" value="TreeGrafter"/>
</dbReference>
<protein>
    <submittedName>
        <fullName evidence="4">Concentrative nucleoside transporter C-terminal domain-containing protein</fullName>
    </submittedName>
</protein>
<dbReference type="InterPro" id="IPR008276">
    <property type="entry name" value="C_nuclsd_transpt"/>
</dbReference>
<dbReference type="PANTHER" id="PTHR10590:SF4">
    <property type="entry name" value="SOLUTE CARRIER FAMILY 28 MEMBER 3"/>
    <property type="match status" value="1"/>
</dbReference>
<reference evidence="4" key="1">
    <citation type="submission" date="2022-11" db="UniProtKB">
        <authorList>
            <consortium name="WormBaseParasite"/>
        </authorList>
    </citation>
    <scope>IDENTIFICATION</scope>
</reference>
<evidence type="ECO:0000259" key="2">
    <source>
        <dbReference type="Pfam" id="PF07662"/>
    </source>
</evidence>
<keyword evidence="1" id="KW-0472">Membrane</keyword>
<feature type="domain" description="Concentrative nucleoside transporter C-terminal" evidence="2">
    <location>
        <begin position="34"/>
        <end position="247"/>
    </location>
</feature>
<evidence type="ECO:0000256" key="1">
    <source>
        <dbReference type="SAM" id="Phobius"/>
    </source>
</evidence>
<sequence length="270" mass="28494">MTPSEIHAIMSSGLSCVAGSVFAAYISFGACPAYLLAASVMSAPGSLACSKILYPETHKSKLQRIEDLELPKGEETNALEAISNGAVIAIELVLAVIANLIVFVALLAFLDSVIAYAGDLIGYEGWSFQLVVGYIFFPLAYIMGVNENAEETLNVAKLMGTKTALNEFVAYQHLSELLSSNPPKLSPRAAMIATYALCSFANFGSVAIQVGILGAMVPKRKSIIAKLSLRALLTGSISSFMTASLAGVLVDNPLLCLPMNSGKGCFDVLR</sequence>
<keyword evidence="1" id="KW-0812">Transmembrane</keyword>
<organism evidence="3 4">
    <name type="scientific">Acrobeloides nanus</name>
    <dbReference type="NCBI Taxonomy" id="290746"/>
    <lineage>
        <taxon>Eukaryota</taxon>
        <taxon>Metazoa</taxon>
        <taxon>Ecdysozoa</taxon>
        <taxon>Nematoda</taxon>
        <taxon>Chromadorea</taxon>
        <taxon>Rhabditida</taxon>
        <taxon>Tylenchina</taxon>
        <taxon>Cephalobomorpha</taxon>
        <taxon>Cephaloboidea</taxon>
        <taxon>Cephalobidae</taxon>
        <taxon>Acrobeloides</taxon>
    </lineage>
</organism>
<evidence type="ECO:0000313" key="3">
    <source>
        <dbReference type="Proteomes" id="UP000887540"/>
    </source>
</evidence>
<accession>A0A914EIF8</accession>
<dbReference type="GO" id="GO:0005886">
    <property type="term" value="C:plasma membrane"/>
    <property type="evidence" value="ECO:0007669"/>
    <property type="project" value="TreeGrafter"/>
</dbReference>
<feature type="transmembrane region" description="Helical" evidence="1">
    <location>
        <begin position="121"/>
        <end position="143"/>
    </location>
</feature>
<feature type="transmembrane region" description="Helical" evidence="1">
    <location>
        <begin position="192"/>
        <end position="217"/>
    </location>
</feature>
<proteinExistence type="predicted"/>
<evidence type="ECO:0000313" key="4">
    <source>
        <dbReference type="WBParaSite" id="ACRNAN_scaffold8110.g18656.t1"/>
    </source>
</evidence>
<feature type="transmembrane region" description="Helical" evidence="1">
    <location>
        <begin position="86"/>
        <end position="109"/>
    </location>
</feature>
<dbReference type="WBParaSite" id="ACRNAN_scaffold8110.g18656.t1">
    <property type="protein sequence ID" value="ACRNAN_scaffold8110.g18656.t1"/>
    <property type="gene ID" value="ACRNAN_scaffold8110.g18656"/>
</dbReference>
<feature type="transmembrane region" description="Helical" evidence="1">
    <location>
        <begin position="229"/>
        <end position="250"/>
    </location>
</feature>